<reference evidence="5" key="1">
    <citation type="submission" date="2016-05" db="EMBL/GenBank/DDBJ databases">
        <authorList>
            <person name="Sharaf H."/>
        </authorList>
    </citation>
    <scope>NUCLEOTIDE SEQUENCE [LARGE SCALE GENOMIC DNA]</scope>
    <source>
        <strain evidence="5">H</strain>
    </source>
</reference>
<dbReference type="Pfam" id="PF12887">
    <property type="entry name" value="SICA_alpha"/>
    <property type="match status" value="1"/>
</dbReference>
<feature type="domain" description="Schizont-infected cell agglutination extracellular beta" evidence="1">
    <location>
        <begin position="541"/>
        <end position="711"/>
    </location>
</feature>
<feature type="domain" description="Schizont-infected cell agglutination C-terminal" evidence="2">
    <location>
        <begin position="1439"/>
        <end position="1575"/>
    </location>
</feature>
<gene>
    <name evidence="4" type="ORF">PKNA1_H1_1460800</name>
</gene>
<dbReference type="InterPro" id="IPR024290">
    <property type="entry name" value="SICA_extracell_a"/>
</dbReference>
<evidence type="ECO:0000313" key="5">
    <source>
        <dbReference type="Proteomes" id="UP000182142"/>
    </source>
</evidence>
<dbReference type="EMBL" id="CWHR02000032">
    <property type="protein sequence ID" value="SBO29594.1"/>
    <property type="molecule type" value="Genomic_DNA"/>
</dbReference>
<organism evidence="4 5">
    <name type="scientific">Plasmodium knowlesi (strain H)</name>
    <dbReference type="NCBI Taxonomy" id="5851"/>
    <lineage>
        <taxon>Eukaryota</taxon>
        <taxon>Sar</taxon>
        <taxon>Alveolata</taxon>
        <taxon>Apicomplexa</taxon>
        <taxon>Aconoidasida</taxon>
        <taxon>Haemosporida</taxon>
        <taxon>Plasmodiidae</taxon>
        <taxon>Plasmodium</taxon>
        <taxon>Plasmodium (Plasmodium)</taxon>
    </lineage>
</organism>
<name>A0A1A7W5E6_PLAKH</name>
<dbReference type="Pfam" id="PF12878">
    <property type="entry name" value="SICA_beta"/>
    <property type="match status" value="5"/>
</dbReference>
<feature type="domain" description="Schizont-infected cell agglutination extracellular alpha" evidence="3">
    <location>
        <begin position="9"/>
        <end position="198"/>
    </location>
</feature>
<feature type="domain" description="Schizont-infected cell agglutination extracellular beta" evidence="1">
    <location>
        <begin position="757"/>
        <end position="915"/>
    </location>
</feature>
<evidence type="ECO:0000313" key="4">
    <source>
        <dbReference type="EMBL" id="SBO29594.1"/>
    </source>
</evidence>
<sequence length="1576" mass="176400">MATTANSALLRAWLEKLRGEGKLSGTAEEITTKLKKNLEEEWNKLMESLKHPGSKEISDLCTDAKDLVSEGELGKDHYLQNLCKGIAEIKYFMSGVETKRRGGRGGAEDDSPNVTELTNDKAYARCIVGTVAFSELYGDHCQVEGIIKQISSHVDGKLKYHLSTNGQNPEEQLKKCGNIDRIALIFGRAVLGDSIKTWAKEERGKGTRVGSAGRVGYVWGLRGNVCKEHMKGDQTKLQQQKEMNKEILTEFSGMDKTNNELMKELISDEVPLTFEDLKTSLQQSLESGDGTAGENVNKKLKEMFEDDDDKTGLKESLDKICLECLDSATLCERAQCVSEQWVKRKNGVGGTTRTWDDLWKENDGVWKELKELSGGMKNNKDSVGSHCDDLQKEEEKEVCQLIASGLKSIYEIKAGQNGQGKSTKKDLEEQLFKRTMRCVLLNAFADKLEALPCADEKKVKDAIDKVFNDKNNDIKNTSPCNSDGDKCFTCERYNDLATCKVNSNNDQVKTKVDGLINVDPNLKDQTMEKSICKPCTGDGRSFCDQLMCVAEKWKDSARKADSSGMINDTAWNLTRLLHAMKTNQENFATHCDQDTNDKTWSDDAHDVANKTACKLVAAGLEHISKIQHKYSTETGSPEKNENPYDNQEFRQFASCLWLKRLVQEMRKRSIICNIDEGIKVAFTKAQQIAETNCTNGRPCTICNWKDEDYDNLKDCPNGNVKNKEVQPKLEELLTNTTNKPNVDSILQELLKTDKHGTLCQRLQCLASKVEAQVQAHKGGSQADKFWTKDGDVGKLWKELSGEMTKNVNSNGDCDQMYDGRTPTNPEKKACQHLSAGFTKLKQDPPSNGSSYTILKNSSLRQTVGCLLLHAYAKKMKSDSKCVIDSGLKKAFDTAGKSLKGVECKWDDKDYDNCTITTITTTNTTDTTGTSGTSGEITQMNVTDKLEQVKDKITETSTENLPKINEMTTLCDFIRCAGPKWFKNKKEINASPTHTWCDFWDKTVKKTLEEMFKKIEKNGKDQSKTLTIATTCKPFGDGNEHSVERKACYHIAEGLQYIKDKISNGQDKQLLERAVACIALNMYADNIKEKSKDSCPIDESKIERMFDFWNAINSTSCSTSGGNDCFKCERNKKSYEGCQLSVADALVATSQSNCNTNATDVKTKMEGLLFKNEDKSNTNSIKSNIGTTLTTITEMTSSFCTQVQCAAKKYYVNVINRSAKSSDVNWSDINKDAEGVLTKLLEQMMQSKNQVEVNQYCKDNEDEWNKIGHKEGKTNKAACLLFASGLQHIYTHGNDQKKGPSFGQTMGCLFLKEYAKQLKDLANKKKQGNSWVHPLCDIDSGINYAFEKSNAIMNDTPPCNNGPNSCFECKWENNDYDKCNIGTDNVKTNVKPLLQSKETHMQETLENTVCPILLTDLLTPFLPLAPVSIGLSAMAYYLWKYFGPLGKGGARFRRSPAEIRGPSVQEQLLDHVEEAGSHEYRLVKERKPRSAPTRTKRSGPVNRRTIIEIHFEVLDECQKGDTQLNQKDFLELLVQEFMGSELMEEEQVPKEEVLMEGVPMELVPIEEVPSLGSGFMV</sequence>
<dbReference type="InterPro" id="IPR024288">
    <property type="entry name" value="SICA_C"/>
</dbReference>
<dbReference type="Proteomes" id="UP000182142">
    <property type="component" value="Unassembled WGS sequence"/>
</dbReference>
<dbReference type="InterPro" id="IPR024285">
    <property type="entry name" value="SICA_extracell_b"/>
</dbReference>
<proteinExistence type="predicted"/>
<feature type="domain" description="Schizont-infected cell agglutination extracellular beta" evidence="1">
    <location>
        <begin position="329"/>
        <end position="501"/>
    </location>
</feature>
<evidence type="ECO:0000259" key="1">
    <source>
        <dbReference type="Pfam" id="PF12878"/>
    </source>
</evidence>
<evidence type="ECO:0000259" key="2">
    <source>
        <dbReference type="Pfam" id="PF12879"/>
    </source>
</evidence>
<feature type="domain" description="Schizont-infected cell agglutination extracellular beta" evidence="1">
    <location>
        <begin position="1197"/>
        <end position="1380"/>
    </location>
</feature>
<protein>
    <submittedName>
        <fullName evidence="4">SICAvar, type I</fullName>
    </submittedName>
</protein>
<accession>A0A1A7W5E6</accession>
<dbReference type="Pfam" id="PF12879">
    <property type="entry name" value="SICA_C"/>
    <property type="match status" value="1"/>
</dbReference>
<feature type="domain" description="Schizont-infected cell agglutination extracellular beta" evidence="1">
    <location>
        <begin position="968"/>
        <end position="1138"/>
    </location>
</feature>
<evidence type="ECO:0000259" key="3">
    <source>
        <dbReference type="Pfam" id="PF12887"/>
    </source>
</evidence>